<dbReference type="OrthoDB" id="4378118at2"/>
<keyword evidence="2" id="KW-1185">Reference proteome</keyword>
<dbReference type="EMBL" id="MIGZ01000231">
    <property type="protein sequence ID" value="ODQ84846.1"/>
    <property type="molecule type" value="Genomic_DNA"/>
</dbReference>
<proteinExistence type="predicted"/>
<organism evidence="1 2">
    <name type="scientific">Mycolicibacterium holsaticum</name>
    <dbReference type="NCBI Taxonomy" id="152142"/>
    <lineage>
        <taxon>Bacteria</taxon>
        <taxon>Bacillati</taxon>
        <taxon>Actinomycetota</taxon>
        <taxon>Actinomycetes</taxon>
        <taxon>Mycobacteriales</taxon>
        <taxon>Mycobacteriaceae</taxon>
        <taxon>Mycolicibacterium</taxon>
    </lineage>
</organism>
<dbReference type="Proteomes" id="UP000094243">
    <property type="component" value="Unassembled WGS sequence"/>
</dbReference>
<sequence length="108" mass="11198">MRRYHKVELKAGTRLRSAVCDTGIIIVKPPKSAGEIRCGGVPMLGVSETAPAGAVLSADAQGGTLLGKRYVHEEVGLEVLCTKTGTGSLAFGDIPLVEQGTKPLPPSD</sequence>
<evidence type="ECO:0000313" key="2">
    <source>
        <dbReference type="Proteomes" id="UP000094243"/>
    </source>
</evidence>
<dbReference type="AlphaFoldDB" id="A0A1E3R4J1"/>
<name>A0A1E3R4J1_9MYCO</name>
<gene>
    <name evidence="1" type="ORF">BHQ17_25695</name>
</gene>
<evidence type="ECO:0000313" key="1">
    <source>
        <dbReference type="EMBL" id="ODQ84846.1"/>
    </source>
</evidence>
<protein>
    <submittedName>
        <fullName evidence="1">Uncharacterized protein</fullName>
    </submittedName>
</protein>
<comment type="caution">
    <text evidence="1">The sequence shown here is derived from an EMBL/GenBank/DDBJ whole genome shotgun (WGS) entry which is preliminary data.</text>
</comment>
<reference evidence="2" key="1">
    <citation type="submission" date="2016-09" db="EMBL/GenBank/DDBJ databases">
        <authorList>
            <person name="Greninger A.L."/>
            <person name="Jerome K.R."/>
            <person name="Mcnair B."/>
            <person name="Wallis C."/>
            <person name="Fang F."/>
        </authorList>
    </citation>
    <scope>NUCLEOTIDE SEQUENCE [LARGE SCALE GENOMIC DNA]</scope>
    <source>
        <strain evidence="2">M7</strain>
    </source>
</reference>
<accession>A0A1E3R4J1</accession>